<dbReference type="InterPro" id="IPR051774">
    <property type="entry name" value="Sperm-specific_class_P"/>
</dbReference>
<dbReference type="Pfam" id="PF00635">
    <property type="entry name" value="Motile_Sperm"/>
    <property type="match status" value="1"/>
</dbReference>
<feature type="domain" description="MSP" evidence="2">
    <location>
        <begin position="1"/>
        <end position="109"/>
    </location>
</feature>
<evidence type="ECO:0000313" key="3">
    <source>
        <dbReference type="Proteomes" id="UP000046392"/>
    </source>
</evidence>
<evidence type="ECO:0000313" key="4">
    <source>
        <dbReference type="WBParaSite" id="SPAL_0000089700.1"/>
    </source>
</evidence>
<dbReference type="PANTHER" id="PTHR22947:SF7">
    <property type="entry name" value="MSP DOMAIN-CONTAINING PROTEIN-RELATED"/>
    <property type="match status" value="1"/>
</dbReference>
<keyword evidence="3" id="KW-1185">Reference proteome</keyword>
<dbReference type="InterPro" id="IPR008962">
    <property type="entry name" value="PapD-like_sf"/>
</dbReference>
<feature type="region of interest" description="Disordered" evidence="1">
    <location>
        <begin position="1"/>
        <end position="26"/>
    </location>
</feature>
<proteinExistence type="predicted"/>
<dbReference type="Proteomes" id="UP000046392">
    <property type="component" value="Unplaced"/>
</dbReference>
<dbReference type="WBParaSite" id="SPAL_0000089700.1">
    <property type="protein sequence ID" value="SPAL_0000089700.1"/>
    <property type="gene ID" value="SPAL_0000089700"/>
</dbReference>
<dbReference type="InterPro" id="IPR013783">
    <property type="entry name" value="Ig-like_fold"/>
</dbReference>
<name>A0A0N5B495_STREA</name>
<protein>
    <submittedName>
        <fullName evidence="4">MSP domain-containing protein</fullName>
    </submittedName>
</protein>
<evidence type="ECO:0000256" key="1">
    <source>
        <dbReference type="SAM" id="MobiDB-lite"/>
    </source>
</evidence>
<dbReference type="AlphaFoldDB" id="A0A0N5B495"/>
<dbReference type="PROSITE" id="PS50202">
    <property type="entry name" value="MSP"/>
    <property type="match status" value="1"/>
</dbReference>
<dbReference type="InterPro" id="IPR000535">
    <property type="entry name" value="MSP_dom"/>
</dbReference>
<sequence>MAAINVDPPGSEMPAAGGKSNHKIGNPGATKIAFKIKSSNNTHIRIKPVFGFVDAGGAADLEITRLNGPPKEDKLVLQYKEAPAEATDPAAIFKDGPAGGEVIIPVSAK</sequence>
<organism evidence="3 4">
    <name type="scientific">Strongyloides papillosus</name>
    <name type="common">Intestinal threadworm</name>
    <dbReference type="NCBI Taxonomy" id="174720"/>
    <lineage>
        <taxon>Eukaryota</taxon>
        <taxon>Metazoa</taxon>
        <taxon>Ecdysozoa</taxon>
        <taxon>Nematoda</taxon>
        <taxon>Chromadorea</taxon>
        <taxon>Rhabditida</taxon>
        <taxon>Tylenchina</taxon>
        <taxon>Panagrolaimomorpha</taxon>
        <taxon>Strongyloidoidea</taxon>
        <taxon>Strongyloididae</taxon>
        <taxon>Strongyloides</taxon>
    </lineage>
</organism>
<accession>A0A0N5B495</accession>
<evidence type="ECO:0000259" key="2">
    <source>
        <dbReference type="PROSITE" id="PS50202"/>
    </source>
</evidence>
<dbReference type="Gene3D" id="2.60.40.10">
    <property type="entry name" value="Immunoglobulins"/>
    <property type="match status" value="1"/>
</dbReference>
<dbReference type="PANTHER" id="PTHR22947">
    <property type="entry name" value="MAJOR SPERM PROTEIN"/>
    <property type="match status" value="1"/>
</dbReference>
<dbReference type="STRING" id="174720.A0A0N5B495"/>
<dbReference type="SUPFAM" id="SSF49354">
    <property type="entry name" value="PapD-like"/>
    <property type="match status" value="1"/>
</dbReference>
<reference evidence="4" key="1">
    <citation type="submission" date="2017-02" db="UniProtKB">
        <authorList>
            <consortium name="WormBaseParasite"/>
        </authorList>
    </citation>
    <scope>IDENTIFICATION</scope>
</reference>